<evidence type="ECO:0000256" key="5">
    <source>
        <dbReference type="ARBA" id="ARBA00022898"/>
    </source>
</evidence>
<keyword evidence="5 8" id="KW-0663">Pyridoxal phosphate</keyword>
<evidence type="ECO:0000313" key="11">
    <source>
        <dbReference type="Proteomes" id="UP000431485"/>
    </source>
</evidence>
<dbReference type="FunFam" id="3.40.640.10:FF:000046">
    <property type="entry name" value="Cystathionine gamma-lyase"/>
    <property type="match status" value="1"/>
</dbReference>
<dbReference type="FunFam" id="3.90.1150.10:FF:000033">
    <property type="entry name" value="Cystathionine gamma-synthase"/>
    <property type="match status" value="1"/>
</dbReference>
<dbReference type="GO" id="GO:0019346">
    <property type="term" value="P:transsulfuration"/>
    <property type="evidence" value="ECO:0007669"/>
    <property type="project" value="InterPro"/>
</dbReference>
<dbReference type="Proteomes" id="UP000431485">
    <property type="component" value="Unassembled WGS sequence"/>
</dbReference>
<dbReference type="NCBIfam" id="NF005695">
    <property type="entry name" value="PRK07503.1"/>
    <property type="match status" value="1"/>
</dbReference>
<evidence type="ECO:0000256" key="6">
    <source>
        <dbReference type="ARBA" id="ARBA00023239"/>
    </source>
</evidence>
<proteinExistence type="inferred from homology"/>
<dbReference type="Gene3D" id="3.90.1150.10">
    <property type="entry name" value="Aspartate Aminotransferase, domain 1"/>
    <property type="match status" value="1"/>
</dbReference>
<dbReference type="InterPro" id="IPR054542">
    <property type="entry name" value="Cys_met_metab_PP"/>
</dbReference>
<reference evidence="10 11" key="1">
    <citation type="submission" date="2019-11" db="EMBL/GenBank/DDBJ databases">
        <title>Pseudmonas karstica sp. nov. and Pseudomonas spelaei sp. nov. from caves.</title>
        <authorList>
            <person name="Zeman M."/>
        </authorList>
    </citation>
    <scope>NUCLEOTIDE SEQUENCE [LARGE SCALE GENOMIC DNA]</scope>
    <source>
        <strain evidence="10 11">CCM 7891</strain>
    </source>
</reference>
<accession>A0A7X2RZQ9</accession>
<evidence type="ECO:0000256" key="2">
    <source>
        <dbReference type="ARBA" id="ARBA00008667"/>
    </source>
</evidence>
<comment type="cofactor">
    <cofactor evidence="1 9">
        <name>pyridoxal 5'-phosphate</name>
        <dbReference type="ChEBI" id="CHEBI:597326"/>
    </cofactor>
</comment>
<dbReference type="InterPro" id="IPR000277">
    <property type="entry name" value="Cys/Met-Metab_PyrdxlP-dep_enz"/>
</dbReference>
<dbReference type="EC" id="4.4.1.11" evidence="3"/>
<dbReference type="InterPro" id="IPR006237">
    <property type="entry name" value="L-Met_gamma_lys"/>
</dbReference>
<dbReference type="InterPro" id="IPR015422">
    <property type="entry name" value="PyrdxlP-dep_Trfase_small"/>
</dbReference>
<dbReference type="GO" id="GO:0009086">
    <property type="term" value="P:methionine biosynthetic process"/>
    <property type="evidence" value="ECO:0007669"/>
    <property type="project" value="UniProtKB-ARBA"/>
</dbReference>
<dbReference type="InterPro" id="IPR015421">
    <property type="entry name" value="PyrdxlP-dep_Trfase_major"/>
</dbReference>
<dbReference type="SUPFAM" id="SSF53383">
    <property type="entry name" value="PLP-dependent transferases"/>
    <property type="match status" value="1"/>
</dbReference>
<dbReference type="AlphaFoldDB" id="A0A7X2RZQ9"/>
<comment type="similarity">
    <text evidence="2">Belongs to the trans-sulfuration enzymes family. L-methionine gamma-lyase subfamily.</text>
</comment>
<dbReference type="InterPro" id="IPR015424">
    <property type="entry name" value="PyrdxlP-dep_Trfase"/>
</dbReference>
<dbReference type="PROSITE" id="PS00868">
    <property type="entry name" value="CYS_MET_METAB_PP"/>
    <property type="match status" value="1"/>
</dbReference>
<feature type="modified residue" description="N6-(pyridoxal phosphate)lysine" evidence="8">
    <location>
        <position position="212"/>
    </location>
</feature>
<evidence type="ECO:0000313" key="10">
    <source>
        <dbReference type="EMBL" id="MTD22265.1"/>
    </source>
</evidence>
<dbReference type="PIRSF" id="PIRSF001434">
    <property type="entry name" value="CGS"/>
    <property type="match status" value="1"/>
</dbReference>
<dbReference type="NCBIfam" id="TIGR01328">
    <property type="entry name" value="met_gam_lyase"/>
    <property type="match status" value="1"/>
</dbReference>
<dbReference type="GO" id="GO:0005737">
    <property type="term" value="C:cytoplasm"/>
    <property type="evidence" value="ECO:0007669"/>
    <property type="project" value="TreeGrafter"/>
</dbReference>
<keyword evidence="6 10" id="KW-0456">Lyase</keyword>
<organism evidence="10 11">
    <name type="scientific">Pseudomonas karstica</name>
    <dbReference type="NCBI Taxonomy" id="1055468"/>
    <lineage>
        <taxon>Bacteria</taxon>
        <taxon>Pseudomonadati</taxon>
        <taxon>Pseudomonadota</taxon>
        <taxon>Gammaproteobacteria</taxon>
        <taxon>Pseudomonadales</taxon>
        <taxon>Pseudomonadaceae</taxon>
        <taxon>Pseudomonas</taxon>
    </lineage>
</organism>
<evidence type="ECO:0000256" key="1">
    <source>
        <dbReference type="ARBA" id="ARBA00001933"/>
    </source>
</evidence>
<dbReference type="CDD" id="cd00614">
    <property type="entry name" value="CGS_like"/>
    <property type="match status" value="1"/>
</dbReference>
<comment type="catalytic activity">
    <reaction evidence="7">
        <text>L-methionine + H2O = methanethiol + 2-oxobutanoate + NH4(+)</text>
        <dbReference type="Rhea" id="RHEA:23800"/>
        <dbReference type="ChEBI" id="CHEBI:15377"/>
        <dbReference type="ChEBI" id="CHEBI:16007"/>
        <dbReference type="ChEBI" id="CHEBI:16763"/>
        <dbReference type="ChEBI" id="CHEBI:28938"/>
        <dbReference type="ChEBI" id="CHEBI:57844"/>
        <dbReference type="EC" id="4.4.1.11"/>
    </reaction>
</comment>
<dbReference type="OrthoDB" id="9805807at2"/>
<name>A0A7X2RZQ9_9PSED</name>
<dbReference type="Gene3D" id="3.40.640.10">
    <property type="entry name" value="Type I PLP-dependent aspartate aminotransferase-like (Major domain)"/>
    <property type="match status" value="1"/>
</dbReference>
<keyword evidence="11" id="KW-1185">Reference proteome</keyword>
<evidence type="ECO:0000256" key="4">
    <source>
        <dbReference type="ARBA" id="ARBA00019040"/>
    </source>
</evidence>
<dbReference type="PANTHER" id="PTHR11808:SF80">
    <property type="entry name" value="CYSTATHIONINE GAMMA-LYASE"/>
    <property type="match status" value="1"/>
</dbReference>
<dbReference type="EMBL" id="WLYI01000048">
    <property type="protein sequence ID" value="MTD22265.1"/>
    <property type="molecule type" value="Genomic_DNA"/>
</dbReference>
<gene>
    <name evidence="10" type="ORF">GIR22_24345</name>
</gene>
<evidence type="ECO:0000256" key="8">
    <source>
        <dbReference type="PIRSR" id="PIRSR001434-2"/>
    </source>
</evidence>
<evidence type="ECO:0000256" key="7">
    <source>
        <dbReference type="ARBA" id="ARBA00049180"/>
    </source>
</evidence>
<comment type="caution">
    <text evidence="10">The sequence shown here is derived from an EMBL/GenBank/DDBJ whole genome shotgun (WGS) entry which is preliminary data.</text>
</comment>
<evidence type="ECO:0000256" key="3">
    <source>
        <dbReference type="ARBA" id="ARBA00012222"/>
    </source>
</evidence>
<dbReference type="GO" id="GO:0030170">
    <property type="term" value="F:pyridoxal phosphate binding"/>
    <property type="evidence" value="ECO:0007669"/>
    <property type="project" value="InterPro"/>
</dbReference>
<protein>
    <recommendedName>
        <fullName evidence="4">L-methionine gamma-lyase</fullName>
        <ecNumber evidence="3">4.4.1.11</ecNumber>
    </recommendedName>
</protein>
<dbReference type="RefSeq" id="WP_154745827.1">
    <property type="nucleotide sequence ID" value="NZ_JBHSTG010000053.1"/>
</dbReference>
<evidence type="ECO:0000256" key="9">
    <source>
        <dbReference type="RuleBase" id="RU362118"/>
    </source>
</evidence>
<dbReference type="Pfam" id="PF01053">
    <property type="entry name" value="Cys_Met_Meta_PP"/>
    <property type="match status" value="1"/>
</dbReference>
<dbReference type="PANTHER" id="PTHR11808">
    <property type="entry name" value="TRANS-SULFURATION ENZYME FAMILY MEMBER"/>
    <property type="match status" value="1"/>
</dbReference>
<dbReference type="GO" id="GO:0018826">
    <property type="term" value="F:methionine gamma-lyase activity"/>
    <property type="evidence" value="ECO:0007669"/>
    <property type="project" value="UniProtKB-EC"/>
</dbReference>
<sequence length="415" mass="44655">MKNKQDTLGFSTRAIHHGYDPQDHHGALIPPIYLSATFAFPTAEYGAGCFAGEQTGHFYTRISNPTLALLESRMATLENGEAAVAFSSGMGAIAATFWTLLRPGDEIIVSQTLYGCTFALLHHGIGEFGIKVRHVDLSNLAALREALCPQTRMIYFETPANPTLQMVDIAAVAEIAHQQPGITVVVDNTYCTPYLQRPLEMGADVVVHSATKYLSGHGDITAGITVTSHALAQRIRLQGLKDLTGAVLSPQDAFLLMRGLKTLALRMDRHCGNAQVIAEALQAHPAVESVTYPGLPSFAQYDLAARQMKLPGGMIAFELKGGIDTGRRFMNALKLFSRAVSLGDAESLAQHPASMTHSAYTPQERAHHGISEGLVRLSVGLEDVADLLADVQQALATCVKHAPVAKPFQLEAHAK</sequence>